<protein>
    <recommendedName>
        <fullName evidence="3">UDP-glucose 6-dehydrogenase</fullName>
        <ecNumber evidence="3">1.1.1.22</ecNumber>
    </recommendedName>
</protein>
<feature type="binding site" evidence="17">
    <location>
        <position position="785"/>
    </location>
    <ligand>
        <name>NAD(+)</name>
        <dbReference type="ChEBI" id="CHEBI:57540"/>
    </ligand>
</feature>
<feature type="binding site" evidence="16">
    <location>
        <position position="1009"/>
    </location>
    <ligand>
        <name>substrate</name>
    </ligand>
</feature>
<keyword evidence="7" id="KW-0808">Transferase</keyword>
<feature type="binding site" evidence="17">
    <location>
        <position position="1016"/>
    </location>
    <ligand>
        <name>NAD(+)</name>
        <dbReference type="ChEBI" id="CHEBI:57540"/>
    </ligand>
</feature>
<evidence type="ECO:0000256" key="17">
    <source>
        <dbReference type="PIRSR" id="PIRSR500134-3"/>
    </source>
</evidence>
<gene>
    <name evidence="21" type="primary">PLESTB003188</name>
    <name evidence="21" type="ORF">PLESTB_001849100</name>
</gene>
<evidence type="ECO:0000256" key="18">
    <source>
        <dbReference type="PIRSR" id="PIRSR601465-50"/>
    </source>
</evidence>
<dbReference type="GO" id="GO:0051287">
    <property type="term" value="F:NAD binding"/>
    <property type="evidence" value="ECO:0007669"/>
    <property type="project" value="InterPro"/>
</dbReference>
<accession>A0A9W6C2C5</accession>
<proteinExistence type="inferred from homology"/>
<evidence type="ECO:0000256" key="4">
    <source>
        <dbReference type="ARBA" id="ARBA00022435"/>
    </source>
</evidence>
<evidence type="ECO:0000256" key="2">
    <source>
        <dbReference type="ARBA" id="ARBA00004701"/>
    </source>
</evidence>
<comment type="pathway">
    <text evidence="2">Nucleotide-sugar biosynthesis; UDP-alpha-D-glucuronate biosynthesis; UDP-alpha-D-glucuronate from UDP-alpha-D-glucose: step 1/1.</text>
</comment>
<dbReference type="InterPro" id="IPR006253">
    <property type="entry name" value="Malate_synthG"/>
</dbReference>
<dbReference type="SUPFAM" id="SSF51645">
    <property type="entry name" value="Malate synthase G"/>
    <property type="match status" value="1"/>
</dbReference>
<dbReference type="Pfam" id="PF01274">
    <property type="entry name" value="MS_TIM-barrel"/>
    <property type="match status" value="1"/>
</dbReference>
<dbReference type="Gene3D" id="3.20.20.360">
    <property type="entry name" value="Malate synthase, domain 3"/>
    <property type="match status" value="2"/>
</dbReference>
<name>A0A9W6C2C5_9CHLO</name>
<evidence type="ECO:0000256" key="14">
    <source>
        <dbReference type="ARBA" id="ARBA00047918"/>
    </source>
</evidence>
<feature type="binding site" evidence="16">
    <location>
        <position position="899"/>
    </location>
    <ligand>
        <name>substrate</name>
    </ligand>
</feature>
<evidence type="ECO:0000256" key="5">
    <source>
        <dbReference type="ARBA" id="ARBA00022490"/>
    </source>
</evidence>
<evidence type="ECO:0000256" key="19">
    <source>
        <dbReference type="SAM" id="Coils"/>
    </source>
</evidence>
<keyword evidence="4" id="KW-0329">Glyoxylate bypass</keyword>
<dbReference type="GO" id="GO:0006097">
    <property type="term" value="P:glyoxylate cycle"/>
    <property type="evidence" value="ECO:0007669"/>
    <property type="project" value="UniProtKB-KW"/>
</dbReference>
<evidence type="ECO:0000256" key="7">
    <source>
        <dbReference type="ARBA" id="ARBA00022679"/>
    </source>
</evidence>
<dbReference type="InterPro" id="IPR048355">
    <property type="entry name" value="MS_C"/>
</dbReference>
<keyword evidence="10" id="KW-0560">Oxidoreductase</keyword>
<dbReference type="Pfam" id="PF20659">
    <property type="entry name" value="MS_C"/>
    <property type="match status" value="1"/>
</dbReference>
<feature type="binding site" evidence="17">
    <location>
        <position position="958"/>
    </location>
    <ligand>
        <name>NAD(+)</name>
        <dbReference type="ChEBI" id="CHEBI:57540"/>
    </ligand>
</feature>
<sequence length="1090" mass="117151">MTRSATPRHGLEVDTDFAQFIEAQVLPGTGVTADAFWQGYAGLLDGFAAENAALLERRAELQRQIDAWHKARGNQPWDAAAYRAFLTEIGYLVAEPAPFAVENGDIDPEIATLAGPQLVVPVSNARFALNAANARWGSLYDAMYGSDVMGPVPSGGFDPARRDAVVAKAAAFLDQALPLAQGSHADVTAYDVDAQGLVATVGGQAARLADPAAFVGTHRDGVDTGYVLRHNGLHVELVINRDHPIGAASASGLRDVVLEAALSAIQDCEDSVAAVDAEDKIGVYGNWLGLMKGDLAETFEKGGTSMTRRLEGDRTVTRPDGSTVTLQGRALLLVRNVGHLMTTDVIRKDGQSTPEGLMDAMVTVACAIHDLKKTEGPRNSRAGAIYVVKPKMHGPEEAAFADRVFAHVETALGLAPNTVKLGLMDEERRTSANLAACIHAIRNRIFFINTGFLDRTGDEIHTSMQAGAFVGRDGMKTATWLKAYEDRNVLIGLASGMRGRAQIGKGMWAKPDALAEMLEVKIGHPKSGASTAWVPSPTAATLHALHYHQIDVAARQDELQGQPIPDLDLLLTPALADGPIPQDQVLRELDNSAQGILGYVVRWVDQGIGCSKVPDIDDVQLMEDRATCRISAQYLANWLEHGLITEAQVEDALRRMAAKVDGQNAGDPAYRPMAPDFDGPAFLAARDLVLTGTQQPRPAMSGKTIAVAGIGYVGLSNAVLLAARNTVRALDVDAGRVAMLNDRRCPIIDEDIAHHLATQNLDLTATTDPAAAYAGADFVIVATPTDYDPVTNYFNTSSVEDVIRDVTRLAPQAVIVVKSTVPVGFTRDVRARLGTEQVIFSPEFLREGRALHDNLHPSRIVVGEDSARGQAFADLLAEAALDDDVPVLLTGSTEAEAIKLFANTYLALRVAYFNELDSYALSLGLDSRQIIQGVGLDPRIGAHYNNPSFGYGGYCLPKDSKQLLANYNDVPQNLIAAVVEANRTRKDVIADAILARRPQVVGIHRLVMKAGSDNFRQSAVQGIMKRLKAKGLEVVVFEPALPDARFFGSEVIRDLAAFKARADLIVANRLNPDLQDVADRVFTRDLFGGD</sequence>
<keyword evidence="9" id="KW-0460">Magnesium</keyword>
<feature type="binding site" evidence="16">
    <location>
        <position position="1008"/>
    </location>
    <ligand>
        <name>substrate</name>
    </ligand>
</feature>
<feature type="binding site" evidence="17">
    <location>
        <position position="820"/>
    </location>
    <ligand>
        <name>NAD(+)</name>
        <dbReference type="ChEBI" id="CHEBI:57540"/>
    </ligand>
</feature>
<evidence type="ECO:0000256" key="12">
    <source>
        <dbReference type="ARBA" id="ARBA00023097"/>
    </source>
</evidence>
<dbReference type="InterPro" id="IPR028357">
    <property type="entry name" value="UDPglc_DH_bac"/>
</dbReference>
<feature type="active site" description="Proton acceptor" evidence="18">
    <location>
        <position position="335"/>
    </location>
</feature>
<organism evidence="21 22">
    <name type="scientific">Pleodorina starrii</name>
    <dbReference type="NCBI Taxonomy" id="330485"/>
    <lineage>
        <taxon>Eukaryota</taxon>
        <taxon>Viridiplantae</taxon>
        <taxon>Chlorophyta</taxon>
        <taxon>core chlorophytes</taxon>
        <taxon>Chlorophyceae</taxon>
        <taxon>CS clade</taxon>
        <taxon>Chlamydomonadales</taxon>
        <taxon>Volvocaceae</taxon>
        <taxon>Pleodorina</taxon>
    </lineage>
</organism>
<dbReference type="Pfam" id="PF20656">
    <property type="entry name" value="MS_N"/>
    <property type="match status" value="1"/>
</dbReference>
<keyword evidence="11 17" id="KW-0520">NAD</keyword>
<dbReference type="InterPro" id="IPR044856">
    <property type="entry name" value="Malate_synth_C_sf"/>
</dbReference>
<dbReference type="Pfam" id="PF03721">
    <property type="entry name" value="UDPG_MGDP_dh_N"/>
    <property type="match status" value="1"/>
</dbReference>
<evidence type="ECO:0000256" key="16">
    <source>
        <dbReference type="PIRSR" id="PIRSR500134-2"/>
    </source>
</evidence>
<evidence type="ECO:0000256" key="11">
    <source>
        <dbReference type="ARBA" id="ARBA00023027"/>
    </source>
</evidence>
<keyword evidence="22" id="KW-1185">Reference proteome</keyword>
<evidence type="ECO:0000256" key="9">
    <source>
        <dbReference type="ARBA" id="ARBA00022842"/>
    </source>
</evidence>
<comment type="catalytic activity">
    <reaction evidence="14">
        <text>glyoxylate + acetyl-CoA + H2O = (S)-malate + CoA + H(+)</text>
        <dbReference type="Rhea" id="RHEA:18181"/>
        <dbReference type="ChEBI" id="CHEBI:15377"/>
        <dbReference type="ChEBI" id="CHEBI:15378"/>
        <dbReference type="ChEBI" id="CHEBI:15589"/>
        <dbReference type="ChEBI" id="CHEBI:36655"/>
        <dbReference type="ChEBI" id="CHEBI:57287"/>
        <dbReference type="ChEBI" id="CHEBI:57288"/>
        <dbReference type="EC" id="2.3.3.9"/>
    </reaction>
</comment>
<dbReference type="PIRSF" id="PIRSF000124">
    <property type="entry name" value="UDPglc_GDPman_dh"/>
    <property type="match status" value="1"/>
</dbReference>
<dbReference type="GO" id="GO:0000271">
    <property type="term" value="P:polysaccharide biosynthetic process"/>
    <property type="evidence" value="ECO:0007669"/>
    <property type="project" value="InterPro"/>
</dbReference>
<dbReference type="SUPFAM" id="SSF52413">
    <property type="entry name" value="UDP-glucose/GDP-mannose dehydrogenase C-terminal domain"/>
    <property type="match status" value="1"/>
</dbReference>
<dbReference type="InterPro" id="IPR017476">
    <property type="entry name" value="UDP-Glc/GDP-Man"/>
</dbReference>
<dbReference type="InterPro" id="IPR011076">
    <property type="entry name" value="Malate_synth_sf"/>
</dbReference>
<comment type="cofactor">
    <cofactor evidence="1">
        <name>Mg(2+)</name>
        <dbReference type="ChEBI" id="CHEBI:18420"/>
    </cofactor>
</comment>
<dbReference type="PANTHER" id="PTHR42739:SF1">
    <property type="entry name" value="MALATE SYNTHASE G"/>
    <property type="match status" value="1"/>
</dbReference>
<dbReference type="InterPro" id="IPR008927">
    <property type="entry name" value="6-PGluconate_DH-like_C_sf"/>
</dbReference>
<dbReference type="NCBIfam" id="NF002825">
    <property type="entry name" value="PRK02999.1"/>
    <property type="match status" value="1"/>
</dbReference>
<dbReference type="GO" id="GO:0006099">
    <property type="term" value="P:tricarboxylic acid cycle"/>
    <property type="evidence" value="ECO:0007669"/>
    <property type="project" value="UniProtKB-KW"/>
</dbReference>
<dbReference type="Gene3D" id="3.40.50.720">
    <property type="entry name" value="NAD(P)-binding Rossmann-like Domain"/>
    <property type="match status" value="2"/>
</dbReference>
<dbReference type="Pfam" id="PF20658">
    <property type="entry name" value="MSG_insertion"/>
    <property type="match status" value="1"/>
</dbReference>
<dbReference type="InterPro" id="IPR036291">
    <property type="entry name" value="NAD(P)-bd_dom_sf"/>
</dbReference>
<feature type="binding site" evidence="17">
    <location>
        <position position="847"/>
    </location>
    <ligand>
        <name>NAD(+)</name>
        <dbReference type="ChEBI" id="CHEBI:57540"/>
    </ligand>
</feature>
<dbReference type="HAMAP" id="MF_00641">
    <property type="entry name" value="Malate_synth_G"/>
    <property type="match status" value="1"/>
</dbReference>
<dbReference type="InterPro" id="IPR036220">
    <property type="entry name" value="UDP-Glc/GDP-Man_DH_C_sf"/>
</dbReference>
<evidence type="ECO:0000313" key="22">
    <source>
        <dbReference type="Proteomes" id="UP001165080"/>
    </source>
</evidence>
<feature type="binding site" evidence="16">
    <location>
        <begin position="844"/>
        <end position="847"/>
    </location>
    <ligand>
        <name>substrate</name>
    </ligand>
</feature>
<dbReference type="SUPFAM" id="SSF48179">
    <property type="entry name" value="6-phosphogluconate dehydrogenase C-terminal domain-like"/>
    <property type="match status" value="1"/>
</dbReference>
<dbReference type="GO" id="GO:0000287">
    <property type="term" value="F:magnesium ion binding"/>
    <property type="evidence" value="ECO:0007669"/>
    <property type="project" value="TreeGrafter"/>
</dbReference>
<dbReference type="SMART" id="SM00984">
    <property type="entry name" value="UDPG_MGDP_dh_C"/>
    <property type="match status" value="1"/>
</dbReference>
<dbReference type="PANTHER" id="PTHR42739">
    <property type="entry name" value="MALATE SYNTHASE G"/>
    <property type="match status" value="1"/>
</dbReference>
<dbReference type="InterPro" id="IPR048356">
    <property type="entry name" value="MS_N"/>
</dbReference>
<dbReference type="Proteomes" id="UP001165080">
    <property type="component" value="Unassembled WGS sequence"/>
</dbReference>
<evidence type="ECO:0000256" key="1">
    <source>
        <dbReference type="ARBA" id="ARBA00001946"/>
    </source>
</evidence>
<comment type="catalytic activity">
    <reaction evidence="13">
        <text>UDP-alpha-D-glucose + 2 NAD(+) + H2O = UDP-alpha-D-glucuronate + 2 NADH + 3 H(+)</text>
        <dbReference type="Rhea" id="RHEA:23596"/>
        <dbReference type="ChEBI" id="CHEBI:15377"/>
        <dbReference type="ChEBI" id="CHEBI:15378"/>
        <dbReference type="ChEBI" id="CHEBI:57540"/>
        <dbReference type="ChEBI" id="CHEBI:57945"/>
        <dbReference type="ChEBI" id="CHEBI:58052"/>
        <dbReference type="ChEBI" id="CHEBI:58885"/>
        <dbReference type="EC" id="1.1.1.22"/>
    </reaction>
</comment>
<dbReference type="EC" id="1.1.1.22" evidence="3"/>
<keyword evidence="8" id="KW-0479">Metal-binding</keyword>
<comment type="caution">
    <text evidence="21">The sequence shown here is derived from an EMBL/GenBank/DDBJ whole genome shotgun (WGS) entry which is preliminary data.</text>
</comment>
<feature type="coiled-coil region" evidence="19">
    <location>
        <begin position="44"/>
        <end position="71"/>
    </location>
</feature>
<dbReference type="Gene3D" id="1.10.1040.10">
    <property type="entry name" value="N-(1-d-carboxylethyl)-l-norvaline Dehydrogenase, domain 2"/>
    <property type="match status" value="1"/>
</dbReference>
<evidence type="ECO:0000256" key="8">
    <source>
        <dbReference type="ARBA" id="ARBA00022723"/>
    </source>
</evidence>
<evidence type="ECO:0000256" key="15">
    <source>
        <dbReference type="PIRSR" id="PIRSR500134-1"/>
    </source>
</evidence>
<feature type="active site" description="Proton donor" evidence="18">
    <location>
        <position position="624"/>
    </location>
</feature>
<evidence type="ECO:0000259" key="20">
    <source>
        <dbReference type="SMART" id="SM00984"/>
    </source>
</evidence>
<dbReference type="PIRSF" id="PIRSF500134">
    <property type="entry name" value="UDPglc_DH_bac"/>
    <property type="match status" value="1"/>
</dbReference>
<dbReference type="EMBL" id="BRXU01000058">
    <property type="protein sequence ID" value="GLC62180.1"/>
    <property type="molecule type" value="Genomic_DNA"/>
</dbReference>
<dbReference type="InterPro" id="IPR048357">
    <property type="entry name" value="MSG_insertion"/>
</dbReference>
<dbReference type="InterPro" id="IPR001732">
    <property type="entry name" value="UDP-Glc/GDP-Man_DH_N"/>
</dbReference>
<dbReference type="InterPro" id="IPR013328">
    <property type="entry name" value="6PGD_dom2"/>
</dbReference>
<feature type="active site" description="Nucleophile" evidence="15">
    <location>
        <position position="955"/>
    </location>
</feature>
<feature type="domain" description="UDP-glucose/GDP-mannose dehydrogenase C-terminal" evidence="20">
    <location>
        <begin position="1002"/>
        <end position="1089"/>
    </location>
</feature>
<keyword evidence="6" id="KW-0816">Tricarboxylic acid cycle</keyword>
<keyword evidence="19" id="KW-0175">Coiled coil</keyword>
<dbReference type="GO" id="GO:0004474">
    <property type="term" value="F:malate synthase activity"/>
    <property type="evidence" value="ECO:0007669"/>
    <property type="project" value="UniProtKB-EC"/>
</dbReference>
<reference evidence="21 22" key="1">
    <citation type="journal article" date="2023" name="Commun. Biol.">
        <title>Reorganization of the ancestral sex-determining regions during the evolution of trioecy in Pleodorina starrii.</title>
        <authorList>
            <person name="Takahashi K."/>
            <person name="Suzuki S."/>
            <person name="Kawai-Toyooka H."/>
            <person name="Yamamoto K."/>
            <person name="Hamaji T."/>
            <person name="Ootsuki R."/>
            <person name="Yamaguchi H."/>
            <person name="Kawachi M."/>
            <person name="Higashiyama T."/>
            <person name="Nozaki H."/>
        </authorList>
    </citation>
    <scope>NUCLEOTIDE SEQUENCE [LARGE SCALE GENOMIC DNA]</scope>
    <source>
        <strain evidence="21 22">NIES-4479</strain>
    </source>
</reference>
<feature type="binding site" evidence="16">
    <location>
        <begin position="944"/>
        <end position="948"/>
    </location>
    <ligand>
        <name>substrate</name>
    </ligand>
</feature>
<dbReference type="InterPro" id="IPR046363">
    <property type="entry name" value="MS_N_TIM-barrel_dom"/>
</dbReference>
<evidence type="ECO:0000313" key="21">
    <source>
        <dbReference type="EMBL" id="GLC62180.1"/>
    </source>
</evidence>
<evidence type="ECO:0000256" key="3">
    <source>
        <dbReference type="ARBA" id="ARBA00012954"/>
    </source>
</evidence>
<evidence type="ECO:0000256" key="10">
    <source>
        <dbReference type="ARBA" id="ARBA00023002"/>
    </source>
</evidence>
<dbReference type="Pfam" id="PF00984">
    <property type="entry name" value="UDPG_MGDP_dh"/>
    <property type="match status" value="1"/>
</dbReference>
<keyword evidence="5" id="KW-0963">Cytoplasm</keyword>
<dbReference type="NCBIfam" id="TIGR03026">
    <property type="entry name" value="NDP-sugDHase"/>
    <property type="match status" value="1"/>
</dbReference>
<feature type="binding site" evidence="17">
    <location>
        <position position="731"/>
    </location>
    <ligand>
        <name>NAD(+)</name>
        <dbReference type="ChEBI" id="CHEBI:57540"/>
    </ligand>
</feature>
<dbReference type="InterPro" id="IPR014027">
    <property type="entry name" value="UDP-Glc/GDP-Man_DH_C"/>
</dbReference>
<dbReference type="AlphaFoldDB" id="A0A9W6C2C5"/>
<dbReference type="GO" id="GO:0009436">
    <property type="term" value="P:glyoxylate catabolic process"/>
    <property type="evidence" value="ECO:0007669"/>
    <property type="project" value="TreeGrafter"/>
</dbReference>
<dbReference type="GO" id="GO:0003979">
    <property type="term" value="F:UDP-glucose 6-dehydrogenase activity"/>
    <property type="evidence" value="ECO:0007669"/>
    <property type="project" value="UniProtKB-EC"/>
</dbReference>
<keyword evidence="12" id="KW-0558">Oxidation</keyword>
<evidence type="ECO:0000256" key="6">
    <source>
        <dbReference type="ARBA" id="ARBA00022532"/>
    </source>
</evidence>
<evidence type="ECO:0000256" key="13">
    <source>
        <dbReference type="ARBA" id="ARBA00047473"/>
    </source>
</evidence>
<feature type="binding site" evidence="16">
    <location>
        <position position="952"/>
    </location>
    <ligand>
        <name>substrate</name>
    </ligand>
</feature>
<dbReference type="GO" id="GO:0005829">
    <property type="term" value="C:cytosol"/>
    <property type="evidence" value="ECO:0007669"/>
    <property type="project" value="TreeGrafter"/>
</dbReference>
<dbReference type="SUPFAM" id="SSF51735">
    <property type="entry name" value="NAD(P)-binding Rossmann-fold domains"/>
    <property type="match status" value="1"/>
</dbReference>
<dbReference type="InterPro" id="IPR001465">
    <property type="entry name" value="Malate_synthase_TIM"/>
</dbReference>
<dbReference type="InterPro" id="IPR014026">
    <property type="entry name" value="UDP-Glc/GDP-Man_DH_dimer"/>
</dbReference>
<dbReference type="Gene3D" id="1.20.1220.12">
    <property type="entry name" value="Malate synthase, domain III"/>
    <property type="match status" value="1"/>
</dbReference>
<feature type="binding site" evidence="17">
    <location>
        <position position="736"/>
    </location>
    <ligand>
        <name>NAD(+)</name>
        <dbReference type="ChEBI" id="CHEBI:57540"/>
    </ligand>
</feature>